<feature type="domain" description="Major facilitator superfamily (MFS) profile" evidence="8">
    <location>
        <begin position="21"/>
        <end position="400"/>
    </location>
</feature>
<feature type="transmembrane region" description="Helical" evidence="7">
    <location>
        <begin position="144"/>
        <end position="167"/>
    </location>
</feature>
<dbReference type="Pfam" id="PF07690">
    <property type="entry name" value="MFS_1"/>
    <property type="match status" value="1"/>
</dbReference>
<sequence length="400" mass="41094">MGGTVHSTEGRAAARGTAGGNLALATAAFALTFWAWNLVGPLSKTYSEQLSLSPSQTSLLVAVPVLVGSLGRIPVGALTDRLGGRVMFTALCFISIVPTLLVGLSGGSYPMLLLWGFFLGVAGTSFAVGIPFVNAWHPPARRGFATGVFGAGMGGTALSALLTPVLVQAWGLLATHLAMCAALAVMGAVMWVFSRNAPDWRPSSAPALPRMRDALRLKETWQMALLYALAFGGFVAFTTYLPTLLTTAYAFAQTEAGLRTAGFALVAVIARPIGGTLSDRFGPVRICLASFIGTCVFAVVLAFHPPAEFPAGASFVLIALALGLGTGGVFALLAKLVEPSRVGTVTGLVGAAGGLGGYFPPLVMGGVYQATGAYTIGFVLLAAVALAVALYTSRAFRTAE</sequence>
<feature type="transmembrane region" description="Helical" evidence="7">
    <location>
        <begin position="86"/>
        <end position="106"/>
    </location>
</feature>
<evidence type="ECO:0000256" key="1">
    <source>
        <dbReference type="ARBA" id="ARBA00004651"/>
    </source>
</evidence>
<protein>
    <submittedName>
        <fullName evidence="9">MFS transporter</fullName>
    </submittedName>
</protein>
<dbReference type="Gene3D" id="1.20.1250.20">
    <property type="entry name" value="MFS general substrate transporter like domains"/>
    <property type="match status" value="1"/>
</dbReference>
<evidence type="ECO:0000256" key="3">
    <source>
        <dbReference type="ARBA" id="ARBA00022692"/>
    </source>
</evidence>
<keyword evidence="5" id="KW-0534">Nitrate assimilation</keyword>
<comment type="caution">
    <text evidence="9">The sequence shown here is derived from an EMBL/GenBank/DDBJ whole genome shotgun (WGS) entry which is preliminary data.</text>
</comment>
<comment type="similarity">
    <text evidence="2">Belongs to the major facilitator superfamily. Nitrate/nitrite porter (TC 2.A.1.8) family.</text>
</comment>
<evidence type="ECO:0000256" key="4">
    <source>
        <dbReference type="ARBA" id="ARBA00022989"/>
    </source>
</evidence>
<dbReference type="InterPro" id="IPR020846">
    <property type="entry name" value="MFS_dom"/>
</dbReference>
<proteinExistence type="inferred from homology"/>
<evidence type="ECO:0000313" key="9">
    <source>
        <dbReference type="EMBL" id="MDA2803479.1"/>
    </source>
</evidence>
<dbReference type="PROSITE" id="PS50850">
    <property type="entry name" value="MFS"/>
    <property type="match status" value="1"/>
</dbReference>
<gene>
    <name evidence="9" type="ORF">O4U47_03070</name>
</gene>
<dbReference type="InterPro" id="IPR044772">
    <property type="entry name" value="NO3_transporter"/>
</dbReference>
<dbReference type="InterPro" id="IPR036259">
    <property type="entry name" value="MFS_trans_sf"/>
</dbReference>
<evidence type="ECO:0000313" key="10">
    <source>
        <dbReference type="Proteomes" id="UP001165685"/>
    </source>
</evidence>
<feature type="transmembrane region" description="Helical" evidence="7">
    <location>
        <begin position="112"/>
        <end position="132"/>
    </location>
</feature>
<dbReference type="EMBL" id="JAQFWP010000003">
    <property type="protein sequence ID" value="MDA2803479.1"/>
    <property type="molecule type" value="Genomic_DNA"/>
</dbReference>
<keyword evidence="4 7" id="KW-1133">Transmembrane helix</keyword>
<dbReference type="Proteomes" id="UP001165685">
    <property type="component" value="Unassembled WGS sequence"/>
</dbReference>
<keyword evidence="10" id="KW-1185">Reference proteome</keyword>
<dbReference type="SUPFAM" id="SSF103473">
    <property type="entry name" value="MFS general substrate transporter"/>
    <property type="match status" value="1"/>
</dbReference>
<dbReference type="RefSeq" id="WP_270675969.1">
    <property type="nucleotide sequence ID" value="NZ_JAQFWP010000003.1"/>
</dbReference>
<evidence type="ECO:0000259" key="8">
    <source>
        <dbReference type="PROSITE" id="PS50850"/>
    </source>
</evidence>
<name>A0ABT4TGT2_9ACTN</name>
<feature type="transmembrane region" description="Helical" evidence="7">
    <location>
        <begin position="173"/>
        <end position="193"/>
    </location>
</feature>
<feature type="transmembrane region" description="Helical" evidence="7">
    <location>
        <begin position="311"/>
        <end position="334"/>
    </location>
</feature>
<reference evidence="9" key="1">
    <citation type="submission" date="2023-01" db="EMBL/GenBank/DDBJ databases">
        <title>Draft genome sequence of Nocardiopsis sp. LSu2-4 isolated from halophytes.</title>
        <authorList>
            <person name="Duangmal K."/>
            <person name="Chantavorakit T."/>
        </authorList>
    </citation>
    <scope>NUCLEOTIDE SEQUENCE</scope>
    <source>
        <strain evidence="9">LSu2-4</strain>
    </source>
</reference>
<dbReference type="PANTHER" id="PTHR23515">
    <property type="entry name" value="HIGH-AFFINITY NITRATE TRANSPORTER 2.3"/>
    <property type="match status" value="1"/>
</dbReference>
<evidence type="ECO:0000256" key="7">
    <source>
        <dbReference type="SAM" id="Phobius"/>
    </source>
</evidence>
<evidence type="ECO:0000256" key="2">
    <source>
        <dbReference type="ARBA" id="ARBA00008432"/>
    </source>
</evidence>
<comment type="subcellular location">
    <subcellularLocation>
        <location evidence="1">Cell membrane</location>
        <topology evidence="1">Multi-pass membrane protein</topology>
    </subcellularLocation>
</comment>
<evidence type="ECO:0000256" key="5">
    <source>
        <dbReference type="ARBA" id="ARBA00023063"/>
    </source>
</evidence>
<organism evidence="9 10">
    <name type="scientific">Nocardiopsis suaedae</name>
    <dbReference type="NCBI Taxonomy" id="3018444"/>
    <lineage>
        <taxon>Bacteria</taxon>
        <taxon>Bacillati</taxon>
        <taxon>Actinomycetota</taxon>
        <taxon>Actinomycetes</taxon>
        <taxon>Streptosporangiales</taxon>
        <taxon>Nocardiopsidaceae</taxon>
        <taxon>Nocardiopsis</taxon>
    </lineage>
</organism>
<accession>A0ABT4TGT2</accession>
<feature type="transmembrane region" description="Helical" evidence="7">
    <location>
        <begin position="59"/>
        <end position="79"/>
    </location>
</feature>
<feature type="transmembrane region" description="Helical" evidence="7">
    <location>
        <begin position="286"/>
        <end position="305"/>
    </location>
</feature>
<evidence type="ECO:0000256" key="6">
    <source>
        <dbReference type="ARBA" id="ARBA00023136"/>
    </source>
</evidence>
<feature type="transmembrane region" description="Helical" evidence="7">
    <location>
        <begin position="371"/>
        <end position="391"/>
    </location>
</feature>
<keyword evidence="6 7" id="KW-0472">Membrane</keyword>
<dbReference type="InterPro" id="IPR011701">
    <property type="entry name" value="MFS"/>
</dbReference>
<feature type="transmembrane region" description="Helical" evidence="7">
    <location>
        <begin position="256"/>
        <end position="274"/>
    </location>
</feature>
<feature type="transmembrane region" description="Helical" evidence="7">
    <location>
        <begin position="341"/>
        <end position="359"/>
    </location>
</feature>
<feature type="transmembrane region" description="Helical" evidence="7">
    <location>
        <begin position="225"/>
        <end position="250"/>
    </location>
</feature>
<keyword evidence="3 7" id="KW-0812">Transmembrane</keyword>
<feature type="transmembrane region" description="Helical" evidence="7">
    <location>
        <begin position="21"/>
        <end position="39"/>
    </location>
</feature>